<evidence type="ECO:0000256" key="8">
    <source>
        <dbReference type="SAM" id="Phobius"/>
    </source>
</evidence>
<feature type="transmembrane region" description="Helical" evidence="8">
    <location>
        <begin position="699"/>
        <end position="718"/>
    </location>
</feature>
<organism evidence="10 11">
    <name type="scientific">Nakamurella flava</name>
    <dbReference type="NCBI Taxonomy" id="2576308"/>
    <lineage>
        <taxon>Bacteria</taxon>
        <taxon>Bacillati</taxon>
        <taxon>Actinomycetota</taxon>
        <taxon>Actinomycetes</taxon>
        <taxon>Nakamurellales</taxon>
        <taxon>Nakamurellaceae</taxon>
        <taxon>Nakamurella</taxon>
    </lineage>
</organism>
<comment type="subcellular location">
    <subcellularLocation>
        <location evidence="1">Cell membrane</location>
        <topology evidence="1">Multi-pass membrane protein</topology>
    </subcellularLocation>
</comment>
<dbReference type="RefSeq" id="WP_137451151.1">
    <property type="nucleotide sequence ID" value="NZ_SZZH01000006.1"/>
</dbReference>
<evidence type="ECO:0000313" key="11">
    <source>
        <dbReference type="Proteomes" id="UP000306985"/>
    </source>
</evidence>
<dbReference type="PANTHER" id="PTHR30572:SF4">
    <property type="entry name" value="ABC TRANSPORTER PERMEASE YTRF"/>
    <property type="match status" value="1"/>
</dbReference>
<dbReference type="Proteomes" id="UP000306985">
    <property type="component" value="Unassembled WGS sequence"/>
</dbReference>
<feature type="transmembrane region" description="Helical" evidence="8">
    <location>
        <begin position="301"/>
        <end position="321"/>
    </location>
</feature>
<evidence type="ECO:0000256" key="5">
    <source>
        <dbReference type="ARBA" id="ARBA00023136"/>
    </source>
</evidence>
<evidence type="ECO:0000259" key="9">
    <source>
        <dbReference type="Pfam" id="PF02687"/>
    </source>
</evidence>
<dbReference type="EMBL" id="SZZH01000006">
    <property type="protein sequence ID" value="TKV56764.1"/>
    <property type="molecule type" value="Genomic_DNA"/>
</dbReference>
<keyword evidence="4 8" id="KW-1133">Transmembrane helix</keyword>
<evidence type="ECO:0000256" key="7">
    <source>
        <dbReference type="SAM" id="MobiDB-lite"/>
    </source>
</evidence>
<feature type="transmembrane region" description="Helical" evidence="8">
    <location>
        <begin position="394"/>
        <end position="418"/>
    </location>
</feature>
<accession>A0A4U6QA13</accession>
<dbReference type="AlphaFoldDB" id="A0A4U6QA13"/>
<dbReference type="InterPro" id="IPR003838">
    <property type="entry name" value="ABC3_permease_C"/>
</dbReference>
<dbReference type="InterPro" id="IPR050250">
    <property type="entry name" value="Macrolide_Exporter_MacB"/>
</dbReference>
<reference evidence="10 11" key="1">
    <citation type="submission" date="2019-05" db="EMBL/GenBank/DDBJ databases">
        <title>Nakamurella sp. N5BH11, whole genome shotgun sequence.</title>
        <authorList>
            <person name="Tuo L."/>
        </authorList>
    </citation>
    <scope>NUCLEOTIDE SEQUENCE [LARGE SCALE GENOMIC DNA]</scope>
    <source>
        <strain evidence="10 11">N5BH11</strain>
    </source>
</reference>
<feature type="transmembrane region" description="Helical" evidence="8">
    <location>
        <begin position="741"/>
        <end position="763"/>
    </location>
</feature>
<evidence type="ECO:0000256" key="6">
    <source>
        <dbReference type="ARBA" id="ARBA00038076"/>
    </source>
</evidence>
<dbReference type="GO" id="GO:0005886">
    <property type="term" value="C:plasma membrane"/>
    <property type="evidence" value="ECO:0007669"/>
    <property type="project" value="UniProtKB-SubCell"/>
</dbReference>
<feature type="transmembrane region" description="Helical" evidence="8">
    <location>
        <begin position="783"/>
        <end position="806"/>
    </location>
</feature>
<dbReference type="OrthoDB" id="3561385at2"/>
<protein>
    <recommendedName>
        <fullName evidence="9">ABC3 transporter permease C-terminal domain-containing protein</fullName>
    </recommendedName>
</protein>
<keyword evidence="11" id="KW-1185">Reference proteome</keyword>
<evidence type="ECO:0000256" key="1">
    <source>
        <dbReference type="ARBA" id="ARBA00004651"/>
    </source>
</evidence>
<feature type="region of interest" description="Disordered" evidence="7">
    <location>
        <begin position="1"/>
        <end position="23"/>
    </location>
</feature>
<evidence type="ECO:0000256" key="2">
    <source>
        <dbReference type="ARBA" id="ARBA00022475"/>
    </source>
</evidence>
<dbReference type="GO" id="GO:0022857">
    <property type="term" value="F:transmembrane transporter activity"/>
    <property type="evidence" value="ECO:0007669"/>
    <property type="project" value="TreeGrafter"/>
</dbReference>
<feature type="transmembrane region" description="Helical" evidence="8">
    <location>
        <begin position="350"/>
        <end position="374"/>
    </location>
</feature>
<comment type="similarity">
    <text evidence="6">Belongs to the ABC-4 integral membrane protein family.</text>
</comment>
<dbReference type="Pfam" id="PF02687">
    <property type="entry name" value="FtsX"/>
    <property type="match status" value="1"/>
</dbReference>
<evidence type="ECO:0000256" key="3">
    <source>
        <dbReference type="ARBA" id="ARBA00022692"/>
    </source>
</evidence>
<keyword evidence="3 8" id="KW-0812">Transmembrane</keyword>
<feature type="transmembrane region" description="Helical" evidence="8">
    <location>
        <begin position="47"/>
        <end position="67"/>
    </location>
</feature>
<dbReference type="PANTHER" id="PTHR30572">
    <property type="entry name" value="MEMBRANE COMPONENT OF TRANSPORTER-RELATED"/>
    <property type="match status" value="1"/>
</dbReference>
<evidence type="ECO:0000256" key="4">
    <source>
        <dbReference type="ARBA" id="ARBA00022989"/>
    </source>
</evidence>
<gene>
    <name evidence="10" type="ORF">FDO65_18090</name>
</gene>
<evidence type="ECO:0000313" key="10">
    <source>
        <dbReference type="EMBL" id="TKV56764.1"/>
    </source>
</evidence>
<feature type="compositionally biased region" description="Low complexity" evidence="7">
    <location>
        <begin position="1"/>
        <end position="14"/>
    </location>
</feature>
<name>A0A4U6QA13_9ACTN</name>
<proteinExistence type="inferred from homology"/>
<keyword evidence="2" id="KW-1003">Cell membrane</keyword>
<comment type="caution">
    <text evidence="10">The sequence shown here is derived from an EMBL/GenBank/DDBJ whole genome shotgun (WGS) entry which is preliminary data.</text>
</comment>
<feature type="domain" description="ABC3 transporter permease C-terminal" evidence="9">
    <location>
        <begin position="708"/>
        <end position="806"/>
    </location>
</feature>
<feature type="transmembrane region" description="Helical" evidence="8">
    <location>
        <begin position="475"/>
        <end position="494"/>
    </location>
</feature>
<sequence length="818" mass="84475">MTSPAAAPERPAAATLSSSTDTRRADSPTAAIVLLARARWRDGWKGFLVWGLLIGVLAGAALTEVAAGQRTATVYDRLVDAVGWDDARLNPRPDPAELARIAALPGVEASYHEWSWVAQVEGPGVRYIDIGAGPADHQGLVDPVIVDGRAADETRPDELVIAEGLAQDSGWTVGSQVSTQLLTPQEVTQFGAGFDTPDGGPARFTVVGIARLPAFGSGIANTHATEAFYQAHADTAALLTVFLRLSDDPAEREAFRAAAAEYLADNPPDLGISGLGPVRVIDTSTLVNPSVLTGISVLSTALRVVAMVVALAAALLLLTVVTRRSSSDRIDETVERALGLTQAQRVLSRVLPLTATAGVAALTCGVIGLASSAIPPIGGLARLEPRPGFAPQWWVLAAGVVVTLVGVVVISTLGCWVVRSRSASGWTAAGLLPRSSTRWDPSRATRPRLSRSPALTVARRLGSGRRRWVAMTRTAVVAVFVVAVVASATVAASMGRTVDTPARWGWNADVSLIDATPEQAQALSLDPRVAAIRLVRAATVPLVPGAAADGTAASGDAVLAFGYRDQLGSIPWSVITGRVPTTDNEVAVGTLTAGRLGLMVGSTMQFPGPSGPADYTVVGTVTVAPVSSTPLGDMALMTLDGLTRIDRGQSYDHADIVARPGQAESLIADLAQQAEIALPGRPESVVYLADVRELPGLGAWLWAGATIALLVAGCTAAIRRGATEGATLAVLGMTRSDRRSAAAWAAFLVVTPGALIGTLLGVLVGRLVWSNTWVSGIATDAVVGWPVLVAAAVGPVVVAVLAAVVVAGRDVPARSPVE</sequence>
<keyword evidence="5 8" id="KW-0472">Membrane</keyword>